<accession>A0A252F7I7</accession>
<keyword evidence="3" id="KW-1185">Reference proteome</keyword>
<dbReference type="Proteomes" id="UP000194903">
    <property type="component" value="Unassembled WGS sequence"/>
</dbReference>
<organism evidence="2 3">
    <name type="scientific">Butyricicoccus porcorum</name>
    <dbReference type="NCBI Taxonomy" id="1945634"/>
    <lineage>
        <taxon>Bacteria</taxon>
        <taxon>Bacillati</taxon>
        <taxon>Bacillota</taxon>
        <taxon>Clostridia</taxon>
        <taxon>Eubacteriales</taxon>
        <taxon>Butyricicoccaceae</taxon>
        <taxon>Butyricicoccus</taxon>
    </lineage>
</organism>
<proteinExistence type="predicted"/>
<dbReference type="InterPro" id="IPR010985">
    <property type="entry name" value="Ribbon_hlx_hlx"/>
</dbReference>
<evidence type="ECO:0008006" key="4">
    <source>
        <dbReference type="Google" id="ProtNLM"/>
    </source>
</evidence>
<comment type="caution">
    <text evidence="2">The sequence shown here is derived from an EMBL/GenBank/DDBJ whole genome shotgun (WGS) entry which is preliminary data.</text>
</comment>
<dbReference type="RefSeq" id="WP_087016580.1">
    <property type="nucleotide sequence ID" value="NZ_NHOC01000001.1"/>
</dbReference>
<dbReference type="InterPro" id="IPR013321">
    <property type="entry name" value="Arc_rbn_hlx_hlx"/>
</dbReference>
<evidence type="ECO:0000256" key="1">
    <source>
        <dbReference type="SAM" id="MobiDB-lite"/>
    </source>
</evidence>
<dbReference type="EMBL" id="NHOC01000001">
    <property type="protein sequence ID" value="OUM21682.1"/>
    <property type="molecule type" value="Genomic_DNA"/>
</dbReference>
<reference evidence="2 3" key="1">
    <citation type="submission" date="2017-05" db="EMBL/GenBank/DDBJ databases">
        <title>Butyricicoccus porcorum sp. nov. a butyrate-producing bacterium from the swine intestinal tract.</title>
        <authorList>
            <person name="Trachsel J."/>
            <person name="Humphrey S."/>
            <person name="Allen H.K."/>
        </authorList>
    </citation>
    <scope>NUCLEOTIDE SEQUENCE [LARGE SCALE GENOMIC DNA]</scope>
    <source>
        <strain evidence="2">BB10</strain>
    </source>
</reference>
<protein>
    <recommendedName>
        <fullName evidence="4">Arc-like DNA binding domain-containing protein</fullName>
    </recommendedName>
</protein>
<dbReference type="SUPFAM" id="SSF47598">
    <property type="entry name" value="Ribbon-helix-helix"/>
    <property type="match status" value="1"/>
</dbReference>
<dbReference type="Gene3D" id="1.10.1220.10">
    <property type="entry name" value="Met repressor-like"/>
    <property type="match status" value="1"/>
</dbReference>
<sequence length="74" mass="8336">MGKPSTAAQNRYIAKAYDRVNLTLPKGRKEEVKAHAEQRGESLNGFIQRAIDETMQRDDTPASDTTERDGEYHA</sequence>
<evidence type="ECO:0000313" key="2">
    <source>
        <dbReference type="EMBL" id="OUM21682.1"/>
    </source>
</evidence>
<dbReference type="GO" id="GO:0006355">
    <property type="term" value="P:regulation of DNA-templated transcription"/>
    <property type="evidence" value="ECO:0007669"/>
    <property type="project" value="InterPro"/>
</dbReference>
<feature type="region of interest" description="Disordered" evidence="1">
    <location>
        <begin position="51"/>
        <end position="74"/>
    </location>
</feature>
<evidence type="ECO:0000313" key="3">
    <source>
        <dbReference type="Proteomes" id="UP000194903"/>
    </source>
</evidence>
<gene>
    <name evidence="2" type="ORF">CBW42_00160</name>
</gene>
<dbReference type="OrthoDB" id="1824311at2"/>
<dbReference type="AlphaFoldDB" id="A0A252F7I7"/>
<name>A0A252F7I7_9FIRM</name>